<organism evidence="9 10">
    <name type="scientific">Micromonospora trifolii</name>
    <dbReference type="NCBI Taxonomy" id="2911208"/>
    <lineage>
        <taxon>Bacteria</taxon>
        <taxon>Bacillati</taxon>
        <taxon>Actinomycetota</taxon>
        <taxon>Actinomycetes</taxon>
        <taxon>Micromonosporales</taxon>
        <taxon>Micromonosporaceae</taxon>
        <taxon>Micromonospora</taxon>
    </lineage>
</organism>
<proteinExistence type="predicted"/>
<keyword evidence="4 9" id="KW-0378">Hydrolase</keyword>
<feature type="transmembrane region" description="Helical" evidence="7">
    <location>
        <begin position="453"/>
        <end position="472"/>
    </location>
</feature>
<feature type="transmembrane region" description="Helical" evidence="7">
    <location>
        <begin position="419"/>
        <end position="441"/>
    </location>
</feature>
<evidence type="ECO:0000256" key="6">
    <source>
        <dbReference type="ARBA" id="ARBA00023049"/>
    </source>
</evidence>
<keyword evidence="3" id="KW-0479">Metal-binding</keyword>
<sequence>MTTILDPPQRRHDDTERVLAAPSGTHLRFLLLITAALATSAVILAIVYLAIPPHSQSHRTVLEQCGPVLRGPAGSAPTTLVDNLARDEATVDAFVDCTAPATLAQATWVGWALTAQVGLVLLVYGLHPWWIRRRGRLERLDADADPVLRDELADLLDRFPLRRRPQWLLAPYSYGQSGQAYGLPWSPRIRLDVGLRVLLATDRPRFRAVVLHELAHLRNRDVGITYLTIAVWWVFVGTALPLLLLSLLAPVLPLTMIGAGLNSGWQLAAVLGSVALLTAMVYLARNSVLRTREHYADVAAAAAGSRSAVLAAIDVLPLRPRHRLLWHGTHPAPGLRRAAVVDPLLLLRTGATDVVVFGLAVGLALTNLLYSVPAAVGATVGSVLVCALVAAALALFLAACARRAVARAHSAVPTIGHYWGVPALLGLSVSAGSAVSALSAFTGGEGMAGADGSFAAAALLCLGACLLHVWFTSAHRASWRPDRATLSTQVLTVLFVLIGAVFLFFWLVGSEQLTAVRLGPAPTYGSDIAWYRDLARVISTTYLPVVSLSNLPLGLALVALACAPLLAARVALGWLRPTLVTGIVAGAGALLVAVALPFAAQWSLPDAVRHPTEDFHLGGSASFTLVLIYSYGLATAAAVLLATATVAFRSERMRPALVTLAALVTVTTAAPGLYLLKTEARCLDIYADGLTCGVSGAPIEDHTLYLDTVLAWAGIVAVPVVLIAAGAGAVWRARRPRRPAPDEAAPPADGPSTAGARARRLVAVLAVLIVGAVFAVTELPRLKVLLLPAETDGATSAAVDGCLPGYWVERSRRQLQAISTTDAAIFASSGAVWSFTRQGTATLHLGDSTARSETAPQEHIAYLSAGIIRWRFTATNGQLTFAADSVSATLTGSVGGARRGTITLGTDNVDDYALPAAYSCTGDTLTAAAPGHVVTLHRIGLTD</sequence>
<keyword evidence="7" id="KW-0812">Transmembrane</keyword>
<accession>A0ABS9N320</accession>
<feature type="domain" description="Peptidase M48" evidence="8">
    <location>
        <begin position="200"/>
        <end position="339"/>
    </location>
</feature>
<dbReference type="GO" id="GO:0008237">
    <property type="term" value="F:metallopeptidase activity"/>
    <property type="evidence" value="ECO:0007669"/>
    <property type="project" value="UniProtKB-KW"/>
</dbReference>
<evidence type="ECO:0000256" key="3">
    <source>
        <dbReference type="ARBA" id="ARBA00022723"/>
    </source>
</evidence>
<dbReference type="RefSeq" id="WP_238679212.1">
    <property type="nucleotide sequence ID" value="NZ_JAKKFD010000022.1"/>
</dbReference>
<keyword evidence="7" id="KW-0472">Membrane</keyword>
<keyword evidence="7" id="KW-1133">Transmembrane helix</keyword>
<feature type="transmembrane region" description="Helical" evidence="7">
    <location>
        <begin position="226"/>
        <end position="252"/>
    </location>
</feature>
<feature type="transmembrane region" description="Helical" evidence="7">
    <location>
        <begin position="656"/>
        <end position="676"/>
    </location>
</feature>
<keyword evidence="5" id="KW-0862">Zinc</keyword>
<dbReference type="Proteomes" id="UP001201629">
    <property type="component" value="Unassembled WGS sequence"/>
</dbReference>
<dbReference type="EC" id="3.4.24.-" evidence="9"/>
<evidence type="ECO:0000256" key="7">
    <source>
        <dbReference type="SAM" id="Phobius"/>
    </source>
</evidence>
<dbReference type="InterPro" id="IPR001915">
    <property type="entry name" value="Peptidase_M48"/>
</dbReference>
<name>A0ABS9N320_9ACTN</name>
<dbReference type="EMBL" id="JAKKFD010000022">
    <property type="protein sequence ID" value="MCG5444055.1"/>
    <property type="molecule type" value="Genomic_DNA"/>
</dbReference>
<keyword evidence="6 9" id="KW-0482">Metalloprotease</keyword>
<reference evidence="9 10" key="1">
    <citation type="submission" date="2022-01" db="EMBL/GenBank/DDBJ databases">
        <authorList>
            <person name="Riesco R."/>
            <person name="Trujillo M.E."/>
        </authorList>
    </citation>
    <scope>NUCLEOTIDE SEQUENCE [LARGE SCALE GENOMIC DNA]</scope>
    <source>
        <strain evidence="9 10">NIE79</strain>
    </source>
</reference>
<feature type="transmembrane region" description="Helical" evidence="7">
    <location>
        <begin position="579"/>
        <end position="600"/>
    </location>
</feature>
<feature type="transmembrane region" description="Helical" evidence="7">
    <location>
        <begin position="264"/>
        <end position="284"/>
    </location>
</feature>
<evidence type="ECO:0000313" key="10">
    <source>
        <dbReference type="Proteomes" id="UP001201629"/>
    </source>
</evidence>
<feature type="transmembrane region" description="Helical" evidence="7">
    <location>
        <begin position="551"/>
        <end position="572"/>
    </location>
</feature>
<comment type="caution">
    <text evidence="9">The sequence shown here is derived from an EMBL/GenBank/DDBJ whole genome shotgun (WGS) entry which is preliminary data.</text>
</comment>
<evidence type="ECO:0000256" key="1">
    <source>
        <dbReference type="ARBA" id="ARBA00001947"/>
    </source>
</evidence>
<keyword evidence="10" id="KW-1185">Reference proteome</keyword>
<feature type="transmembrane region" description="Helical" evidence="7">
    <location>
        <begin position="484"/>
        <end position="508"/>
    </location>
</feature>
<keyword evidence="2" id="KW-0645">Protease</keyword>
<evidence type="ECO:0000256" key="2">
    <source>
        <dbReference type="ARBA" id="ARBA00022670"/>
    </source>
</evidence>
<dbReference type="Pfam" id="PF01435">
    <property type="entry name" value="Peptidase_M48"/>
    <property type="match status" value="1"/>
</dbReference>
<feature type="transmembrane region" description="Helical" evidence="7">
    <location>
        <begin position="345"/>
        <end position="370"/>
    </location>
</feature>
<evidence type="ECO:0000313" key="9">
    <source>
        <dbReference type="EMBL" id="MCG5444055.1"/>
    </source>
</evidence>
<protein>
    <submittedName>
        <fullName evidence="9">M48 family metalloprotease</fullName>
        <ecNumber evidence="9">3.4.24.-</ecNumber>
    </submittedName>
</protein>
<feature type="transmembrane region" description="Helical" evidence="7">
    <location>
        <begin position="620"/>
        <end position="644"/>
    </location>
</feature>
<feature type="transmembrane region" description="Helical" evidence="7">
    <location>
        <begin position="108"/>
        <end position="130"/>
    </location>
</feature>
<evidence type="ECO:0000259" key="8">
    <source>
        <dbReference type="Pfam" id="PF01435"/>
    </source>
</evidence>
<feature type="transmembrane region" description="Helical" evidence="7">
    <location>
        <begin position="376"/>
        <end position="398"/>
    </location>
</feature>
<feature type="transmembrane region" description="Helical" evidence="7">
    <location>
        <begin position="761"/>
        <end position="779"/>
    </location>
</feature>
<evidence type="ECO:0000256" key="4">
    <source>
        <dbReference type="ARBA" id="ARBA00022801"/>
    </source>
</evidence>
<feature type="transmembrane region" description="Helical" evidence="7">
    <location>
        <begin position="29"/>
        <end position="51"/>
    </location>
</feature>
<comment type="cofactor">
    <cofactor evidence="1">
        <name>Zn(2+)</name>
        <dbReference type="ChEBI" id="CHEBI:29105"/>
    </cofactor>
</comment>
<evidence type="ECO:0000256" key="5">
    <source>
        <dbReference type="ARBA" id="ARBA00022833"/>
    </source>
</evidence>
<gene>
    <name evidence="9" type="ORF">NIE79_002199</name>
</gene>
<feature type="transmembrane region" description="Helical" evidence="7">
    <location>
        <begin position="709"/>
        <end position="731"/>
    </location>
</feature>